<evidence type="ECO:0000313" key="1">
    <source>
        <dbReference type="EMBL" id="GAF47372.1"/>
    </source>
</evidence>
<organism evidence="1 2">
    <name type="scientific">Rhodococcus wratislaviensis NBRC 100605</name>
    <dbReference type="NCBI Taxonomy" id="1219028"/>
    <lineage>
        <taxon>Bacteria</taxon>
        <taxon>Bacillati</taxon>
        <taxon>Actinomycetota</taxon>
        <taxon>Actinomycetes</taxon>
        <taxon>Mycobacteriales</taxon>
        <taxon>Nocardiaceae</taxon>
        <taxon>Rhodococcus</taxon>
    </lineage>
</organism>
<evidence type="ECO:0000313" key="2">
    <source>
        <dbReference type="Proteomes" id="UP000019491"/>
    </source>
</evidence>
<dbReference type="EMBL" id="BAWF01000040">
    <property type="protein sequence ID" value="GAF47372.1"/>
    <property type="molecule type" value="Genomic_DNA"/>
</dbReference>
<sequence length="58" mass="6543">MTTRAGLDAEYRAEVDAWVAEFVKNMSPLSESKINLLRELAESDPPLPSQRRKLVANQ</sequence>
<gene>
    <name evidence="1" type="ORF">RW1_040_00340</name>
</gene>
<keyword evidence="2" id="KW-1185">Reference proteome</keyword>
<accession>X0Q7F6</accession>
<dbReference type="AlphaFoldDB" id="X0Q7F6"/>
<dbReference type="Proteomes" id="UP000019491">
    <property type="component" value="Unassembled WGS sequence"/>
</dbReference>
<reference evidence="1 2" key="1">
    <citation type="submission" date="2014-02" db="EMBL/GenBank/DDBJ databases">
        <title>Whole genome shotgun sequence of Rhodococcus wratislaviensis NBRC 100605.</title>
        <authorList>
            <person name="Hosoyama A."/>
            <person name="Tsuchikane K."/>
            <person name="Yoshida I."/>
            <person name="Ohji S."/>
            <person name="Ichikawa N."/>
            <person name="Yamazoe A."/>
            <person name="Fujita N."/>
        </authorList>
    </citation>
    <scope>NUCLEOTIDE SEQUENCE [LARGE SCALE GENOMIC DNA]</scope>
    <source>
        <strain evidence="1 2">NBRC 100605</strain>
    </source>
</reference>
<proteinExistence type="predicted"/>
<name>X0Q7F6_RHOWR</name>
<comment type="caution">
    <text evidence="1">The sequence shown here is derived from an EMBL/GenBank/DDBJ whole genome shotgun (WGS) entry which is preliminary data.</text>
</comment>
<protein>
    <submittedName>
        <fullName evidence="1">Uncharacterized protein</fullName>
    </submittedName>
</protein>